<accession>A0A8X7S4Q5</accession>
<dbReference type="OrthoDB" id="531008at2759"/>
<protein>
    <submittedName>
        <fullName evidence="1">Uncharacterized protein</fullName>
    </submittedName>
</protein>
<organism evidence="1 2">
    <name type="scientific">Brassica carinata</name>
    <name type="common">Ethiopian mustard</name>
    <name type="synonym">Abyssinian cabbage</name>
    <dbReference type="NCBI Taxonomy" id="52824"/>
    <lineage>
        <taxon>Eukaryota</taxon>
        <taxon>Viridiplantae</taxon>
        <taxon>Streptophyta</taxon>
        <taxon>Embryophyta</taxon>
        <taxon>Tracheophyta</taxon>
        <taxon>Spermatophyta</taxon>
        <taxon>Magnoliopsida</taxon>
        <taxon>eudicotyledons</taxon>
        <taxon>Gunneridae</taxon>
        <taxon>Pentapetalae</taxon>
        <taxon>rosids</taxon>
        <taxon>malvids</taxon>
        <taxon>Brassicales</taxon>
        <taxon>Brassicaceae</taxon>
        <taxon>Brassiceae</taxon>
        <taxon>Brassica</taxon>
    </lineage>
</organism>
<proteinExistence type="predicted"/>
<name>A0A8X7S4Q5_BRACI</name>
<reference evidence="1 2" key="1">
    <citation type="submission" date="2020-02" db="EMBL/GenBank/DDBJ databases">
        <authorList>
            <person name="Ma Q."/>
            <person name="Huang Y."/>
            <person name="Song X."/>
            <person name="Pei D."/>
        </authorList>
    </citation>
    <scope>NUCLEOTIDE SEQUENCE [LARGE SCALE GENOMIC DNA]</scope>
    <source>
        <strain evidence="1">Sxm20200214</strain>
        <tissue evidence="1">Leaf</tissue>
    </source>
</reference>
<evidence type="ECO:0000313" key="2">
    <source>
        <dbReference type="Proteomes" id="UP000886595"/>
    </source>
</evidence>
<evidence type="ECO:0000313" key="1">
    <source>
        <dbReference type="EMBL" id="KAG2299193.1"/>
    </source>
</evidence>
<sequence>METGRRRRAGENKGGVFGSTRPVRSVALKNQLYAVVGALLLIPSSSSLVFKEVKPKVQEEEEEEGKHGDDCELDLLYIVHSDISSLLCQGECDQRLNEVSFFIDKSKVQEVKKDMLLLIS</sequence>
<comment type="caution">
    <text evidence="1">The sequence shown here is derived from an EMBL/GenBank/DDBJ whole genome shotgun (WGS) entry which is preliminary data.</text>
</comment>
<dbReference type="AlphaFoldDB" id="A0A8X7S4Q5"/>
<gene>
    <name evidence="1" type="ORF">Bca52824_035665</name>
</gene>
<keyword evidence="2" id="KW-1185">Reference proteome</keyword>
<dbReference type="EMBL" id="JAAMPC010000008">
    <property type="protein sequence ID" value="KAG2299193.1"/>
    <property type="molecule type" value="Genomic_DNA"/>
</dbReference>
<dbReference type="Proteomes" id="UP000886595">
    <property type="component" value="Unassembled WGS sequence"/>
</dbReference>